<dbReference type="RefSeq" id="WP_046667368.1">
    <property type="nucleotide sequence ID" value="NZ_CCRH01000008.1"/>
</dbReference>
<dbReference type="EMBL" id="CCRH01000008">
    <property type="protein sequence ID" value="CDZ36275.1"/>
    <property type="molecule type" value="Genomic_DNA"/>
</dbReference>
<gene>
    <name evidence="1" type="ORF">NGAL_HAMBI1145_32830</name>
</gene>
<organism evidence="1 2">
    <name type="scientific">Neorhizobium galegae bv. officinalis</name>
    <dbReference type="NCBI Taxonomy" id="323656"/>
    <lineage>
        <taxon>Bacteria</taxon>
        <taxon>Pseudomonadati</taxon>
        <taxon>Pseudomonadota</taxon>
        <taxon>Alphaproteobacteria</taxon>
        <taxon>Hyphomicrobiales</taxon>
        <taxon>Rhizobiaceae</taxon>
        <taxon>Rhizobium/Agrobacterium group</taxon>
        <taxon>Neorhizobium</taxon>
    </lineage>
</organism>
<dbReference type="AlphaFoldDB" id="A0A0T7FMN6"/>
<proteinExistence type="predicted"/>
<name>A0A0T7FMN6_NEOGA</name>
<protein>
    <recommendedName>
        <fullName evidence="3">AbiJ N-terminal domain-containing protein</fullName>
    </recommendedName>
</protein>
<dbReference type="OrthoDB" id="5379851at2"/>
<accession>A0A0T7FMN6</accession>
<evidence type="ECO:0000313" key="2">
    <source>
        <dbReference type="Proteomes" id="UP000046176"/>
    </source>
</evidence>
<evidence type="ECO:0008006" key="3">
    <source>
        <dbReference type="Google" id="ProtNLM"/>
    </source>
</evidence>
<sequence>MFNLLMSGLTTAFDVSPWELEKARFGEYTDPVLLSQFEKLDETAVKALLSLPALFWYETSNEKGARVGWLEELKIRGRDLQIKFGLDPFIPEIPFPMMMELAPHLDIGVGRRDFEKNRTHWAVKDVDLIDLLDHRRIVDRNQISPRAPYARPQRNVRPTLSVQPQFFEIPDQPIDGKLVAVMMPFTPRFGGVYDAISAAAQQVGMHTQKADDIWTHSVLIQDIFGLIYRSHIVVCDFSGKNPNVFYEAGIAHMLGRHVVPITQAPDDVPFDLRHHRFIPYLNNGEGLLGLTQKLAPRLATLAET</sequence>
<reference evidence="1 2" key="1">
    <citation type="submission" date="2014-08" db="EMBL/GenBank/DDBJ databases">
        <authorList>
            <person name="Chen Y.-H."/>
        </authorList>
    </citation>
    <scope>NUCLEOTIDE SEQUENCE [LARGE SCALE GENOMIC DNA]</scope>
</reference>
<evidence type="ECO:0000313" key="1">
    <source>
        <dbReference type="EMBL" id="CDZ36275.1"/>
    </source>
</evidence>
<dbReference type="Proteomes" id="UP000046176">
    <property type="component" value="Unassembled WGS sequence"/>
</dbReference>